<reference evidence="2 3" key="1">
    <citation type="submission" date="2024-09" db="EMBL/GenBank/DDBJ databases">
        <authorList>
            <person name="Sun Q."/>
            <person name="Mori K."/>
        </authorList>
    </citation>
    <scope>NUCLEOTIDE SEQUENCE [LARGE SCALE GENOMIC DNA]</scope>
    <source>
        <strain evidence="2 3">NCAIM B.02301</strain>
    </source>
</reference>
<dbReference type="SUPFAM" id="SSF55594">
    <property type="entry name" value="HPr-like"/>
    <property type="match status" value="1"/>
</dbReference>
<proteinExistence type="predicted"/>
<feature type="domain" description="HPr" evidence="1">
    <location>
        <begin position="20"/>
        <end position="78"/>
    </location>
</feature>
<dbReference type="RefSeq" id="WP_273843168.1">
    <property type="nucleotide sequence ID" value="NZ_JAQQWT010000006.1"/>
</dbReference>
<name>A0ABV6NC31_9BACI</name>
<dbReference type="InterPro" id="IPR035895">
    <property type="entry name" value="HPr-like_sf"/>
</dbReference>
<protein>
    <submittedName>
        <fullName evidence="2">HPr family phosphocarrier protein</fullName>
    </submittedName>
</protein>
<dbReference type="Gene3D" id="3.30.1340.10">
    <property type="entry name" value="HPr-like"/>
    <property type="match status" value="1"/>
</dbReference>
<comment type="caution">
    <text evidence="2">The sequence shown here is derived from an EMBL/GenBank/DDBJ whole genome shotgun (WGS) entry which is preliminary data.</text>
</comment>
<sequence>MELTTHCLLSDNLNRDKVFQLVNVANKFDSHILIELNRRKFNAKSLLSVGVLHGANGMISFHANGDDSETALTELKKVCIES</sequence>
<gene>
    <name evidence="2" type="ORF">ACFFH4_01700</name>
</gene>
<organism evidence="2 3">
    <name type="scientific">Halalkalibacter alkalisediminis</name>
    <dbReference type="NCBI Taxonomy" id="935616"/>
    <lineage>
        <taxon>Bacteria</taxon>
        <taxon>Bacillati</taxon>
        <taxon>Bacillota</taxon>
        <taxon>Bacilli</taxon>
        <taxon>Bacillales</taxon>
        <taxon>Bacillaceae</taxon>
        <taxon>Halalkalibacter</taxon>
    </lineage>
</organism>
<dbReference type="InterPro" id="IPR000032">
    <property type="entry name" value="HPr-like"/>
</dbReference>
<keyword evidence="3" id="KW-1185">Reference proteome</keyword>
<evidence type="ECO:0000313" key="2">
    <source>
        <dbReference type="EMBL" id="MFC0557767.1"/>
    </source>
</evidence>
<dbReference type="EMBL" id="JBHLTR010000003">
    <property type="protein sequence ID" value="MFC0557767.1"/>
    <property type="molecule type" value="Genomic_DNA"/>
</dbReference>
<evidence type="ECO:0000313" key="3">
    <source>
        <dbReference type="Proteomes" id="UP001589833"/>
    </source>
</evidence>
<dbReference type="Pfam" id="PF00381">
    <property type="entry name" value="PTS-HPr"/>
    <property type="match status" value="1"/>
</dbReference>
<dbReference type="Proteomes" id="UP001589833">
    <property type="component" value="Unassembled WGS sequence"/>
</dbReference>
<evidence type="ECO:0000259" key="1">
    <source>
        <dbReference type="Pfam" id="PF00381"/>
    </source>
</evidence>
<accession>A0ABV6NC31</accession>